<dbReference type="GO" id="GO:0005886">
    <property type="term" value="C:plasma membrane"/>
    <property type="evidence" value="ECO:0007669"/>
    <property type="project" value="UniProtKB-SubCell"/>
</dbReference>
<comment type="pathway">
    <text evidence="2 15">Bacterial outer membrane biogenesis; LPS core biosynthesis.</text>
</comment>
<comment type="caution">
    <text evidence="16">The sequence shown here is derived from an EMBL/GenBank/DDBJ whole genome shotgun (WGS) entry which is preliminary data.</text>
</comment>
<evidence type="ECO:0000256" key="6">
    <source>
        <dbReference type="ARBA" id="ARBA00022519"/>
    </source>
</evidence>
<comment type="catalytic activity">
    <reaction evidence="14 15">
        <text>an alpha-Kdo-(2-&gt;6)-lipid IVA + ATP = a 4-O-phospho-alpha-Kdo-(2-&gt;6)-lipid IVA + ADP + H(+)</text>
        <dbReference type="Rhea" id="RHEA:74271"/>
        <dbReference type="ChEBI" id="CHEBI:15378"/>
        <dbReference type="ChEBI" id="CHEBI:30616"/>
        <dbReference type="ChEBI" id="CHEBI:176428"/>
        <dbReference type="ChEBI" id="CHEBI:193140"/>
        <dbReference type="ChEBI" id="CHEBI:456216"/>
        <dbReference type="EC" id="2.7.1.166"/>
    </reaction>
</comment>
<reference evidence="16 17" key="1">
    <citation type="submission" date="2018-11" db="EMBL/GenBank/DDBJ databases">
        <title>Genomic Encyclopedia of Type Strains, Phase IV (KMG-IV): sequencing the most valuable type-strain genomes for metagenomic binning, comparative biology and taxonomic classification.</title>
        <authorList>
            <person name="Goeker M."/>
        </authorList>
    </citation>
    <scope>NUCLEOTIDE SEQUENCE [LARGE SCALE GENOMIC DNA]</scope>
    <source>
        <strain evidence="16 17">DSM 100275</strain>
    </source>
</reference>
<proteinExistence type="inferred from homology"/>
<comment type="similarity">
    <text evidence="3 15">Belongs to the protein kinase superfamily. KdkA/RfaP family.</text>
</comment>
<evidence type="ECO:0000256" key="12">
    <source>
        <dbReference type="ARBA" id="ARBA00023136"/>
    </source>
</evidence>
<feature type="active site" evidence="15">
    <location>
        <position position="169"/>
    </location>
</feature>
<evidence type="ECO:0000256" key="3">
    <source>
        <dbReference type="ARBA" id="ARBA00010327"/>
    </source>
</evidence>
<dbReference type="GO" id="GO:0005524">
    <property type="term" value="F:ATP binding"/>
    <property type="evidence" value="ECO:0007669"/>
    <property type="project" value="UniProtKB-UniRule"/>
</dbReference>
<comment type="function">
    <text evidence="15">Catalyzes the ATP-dependent phosphorylation of the 3-deoxy-D-manno-octulosonic acid (Kdo) residue in Kdo-lipid IV(A) at the 4-OH position.</text>
</comment>
<dbReference type="EMBL" id="RJVI01000001">
    <property type="protein sequence ID" value="ROR34751.1"/>
    <property type="molecule type" value="Genomic_DNA"/>
</dbReference>
<gene>
    <name evidence="15" type="primary">kdkA</name>
    <name evidence="16" type="ORF">EDC57_0655</name>
</gene>
<dbReference type="UniPathway" id="UPA00958"/>
<dbReference type="HAMAP" id="MF_00521">
    <property type="entry name" value="KDO_kinase"/>
    <property type="match status" value="1"/>
</dbReference>
<evidence type="ECO:0000256" key="15">
    <source>
        <dbReference type="HAMAP-Rule" id="MF_00521"/>
    </source>
</evidence>
<dbReference type="NCBIfam" id="NF002475">
    <property type="entry name" value="PRK01723.1"/>
    <property type="match status" value="1"/>
</dbReference>
<dbReference type="SUPFAM" id="SSF56112">
    <property type="entry name" value="Protein kinase-like (PK-like)"/>
    <property type="match status" value="1"/>
</dbReference>
<dbReference type="InterPro" id="IPR011009">
    <property type="entry name" value="Kinase-like_dom_sf"/>
</dbReference>
<evidence type="ECO:0000256" key="11">
    <source>
        <dbReference type="ARBA" id="ARBA00022985"/>
    </source>
</evidence>
<keyword evidence="12 15" id="KW-0472">Membrane</keyword>
<evidence type="ECO:0000256" key="5">
    <source>
        <dbReference type="ARBA" id="ARBA00022475"/>
    </source>
</evidence>
<organism evidence="16 17">
    <name type="scientific">Inmirania thermothiophila</name>
    <dbReference type="NCBI Taxonomy" id="1750597"/>
    <lineage>
        <taxon>Bacteria</taxon>
        <taxon>Pseudomonadati</taxon>
        <taxon>Pseudomonadota</taxon>
        <taxon>Gammaproteobacteria</taxon>
        <taxon>Chromatiales</taxon>
        <taxon>Ectothiorhodospiraceae</taxon>
        <taxon>Inmirania</taxon>
    </lineage>
</organism>
<dbReference type="AlphaFoldDB" id="A0A3N1Y8A1"/>
<evidence type="ECO:0000256" key="14">
    <source>
        <dbReference type="ARBA" id="ARBA00034417"/>
    </source>
</evidence>
<sequence length="247" mass="26808">MIEPRVRRLEGAYILYDASRGEEPETAWFEPAVLGARGRVQARLRGRGTAWVVRIGGTACVLRHYRRGGVLAPLTGDGYLWTGLARSRPWREWHLLARLAALGLAVPRPVAARVVRRGLRYRADLLTEYLPGALSLAARLARGPLEAGTWAAVGACIARFHAAGVDHADLNAHNVLLAPAGVHLVDLDRGRIRAPGAWTEANLARLHRSLRKLAAQDPGFAFDEGAWSALLAGYRAGSTPQSARASR</sequence>
<evidence type="ECO:0000256" key="1">
    <source>
        <dbReference type="ARBA" id="ARBA00004515"/>
    </source>
</evidence>
<dbReference type="Proteomes" id="UP000276634">
    <property type="component" value="Unassembled WGS sequence"/>
</dbReference>
<dbReference type="RefSeq" id="WP_170165020.1">
    <property type="nucleotide sequence ID" value="NZ_RJVI01000001.1"/>
</dbReference>
<evidence type="ECO:0000256" key="9">
    <source>
        <dbReference type="ARBA" id="ARBA00022777"/>
    </source>
</evidence>
<keyword evidence="5 15" id="KW-1003">Cell membrane</keyword>
<name>A0A3N1Y8A1_9GAMM</name>
<keyword evidence="9 15" id="KW-0418">Kinase</keyword>
<evidence type="ECO:0000313" key="16">
    <source>
        <dbReference type="EMBL" id="ROR34751.1"/>
    </source>
</evidence>
<keyword evidence="8 15" id="KW-0547">Nucleotide-binding</keyword>
<keyword evidence="7 15" id="KW-0808">Transferase</keyword>
<comment type="subcellular location">
    <subcellularLocation>
        <location evidence="1 15">Cell inner membrane</location>
        <topology evidence="1 15">Peripheral membrane protein</topology>
        <orientation evidence="1 15">Cytoplasmic side</orientation>
    </subcellularLocation>
</comment>
<dbReference type="Pfam" id="PF06293">
    <property type="entry name" value="Kdo"/>
    <property type="match status" value="1"/>
</dbReference>
<protein>
    <recommendedName>
        <fullName evidence="13 15">3-deoxy-D-manno-octulosonic acid kinase</fullName>
        <shortName evidence="15">Kdo kinase</shortName>
        <ecNumber evidence="4 15">2.7.1.166</ecNumber>
    </recommendedName>
</protein>
<dbReference type="GO" id="GO:0009244">
    <property type="term" value="P:lipopolysaccharide core region biosynthetic process"/>
    <property type="evidence" value="ECO:0007669"/>
    <property type="project" value="UniProtKB-UniRule"/>
</dbReference>
<keyword evidence="6 15" id="KW-0997">Cell inner membrane</keyword>
<keyword evidence="10 15" id="KW-0067">ATP-binding</keyword>
<accession>A0A3N1Y8A1</accession>
<evidence type="ECO:0000256" key="7">
    <source>
        <dbReference type="ARBA" id="ARBA00022679"/>
    </source>
</evidence>
<dbReference type="InterPro" id="IPR022826">
    <property type="entry name" value="KDO_kinase"/>
</dbReference>
<evidence type="ECO:0000256" key="4">
    <source>
        <dbReference type="ARBA" id="ARBA00011988"/>
    </source>
</evidence>
<keyword evidence="17" id="KW-1185">Reference proteome</keyword>
<evidence type="ECO:0000256" key="8">
    <source>
        <dbReference type="ARBA" id="ARBA00022741"/>
    </source>
</evidence>
<dbReference type="GO" id="GO:0016773">
    <property type="term" value="F:phosphotransferase activity, alcohol group as acceptor"/>
    <property type="evidence" value="ECO:0007669"/>
    <property type="project" value="UniProtKB-UniRule"/>
</dbReference>
<evidence type="ECO:0000256" key="10">
    <source>
        <dbReference type="ARBA" id="ARBA00022840"/>
    </source>
</evidence>
<keyword evidence="11 15" id="KW-0448">Lipopolysaccharide biosynthesis</keyword>
<evidence type="ECO:0000256" key="2">
    <source>
        <dbReference type="ARBA" id="ARBA00004713"/>
    </source>
</evidence>
<dbReference type="EC" id="2.7.1.166" evidence="4 15"/>
<dbReference type="Gene3D" id="1.10.510.10">
    <property type="entry name" value="Transferase(Phosphotransferase) domain 1"/>
    <property type="match status" value="1"/>
</dbReference>
<dbReference type="GO" id="GO:0016301">
    <property type="term" value="F:kinase activity"/>
    <property type="evidence" value="ECO:0007669"/>
    <property type="project" value="UniProtKB-KW"/>
</dbReference>
<evidence type="ECO:0000256" key="13">
    <source>
        <dbReference type="ARBA" id="ARBA00029511"/>
    </source>
</evidence>
<evidence type="ECO:0000313" key="17">
    <source>
        <dbReference type="Proteomes" id="UP000276634"/>
    </source>
</evidence>